<dbReference type="STRING" id="930131.SAMN05216389_105118"/>
<keyword evidence="1" id="KW-0175">Coiled coil</keyword>
<dbReference type="Proteomes" id="UP000198618">
    <property type="component" value="Unassembled WGS sequence"/>
</dbReference>
<evidence type="ECO:0000256" key="1">
    <source>
        <dbReference type="SAM" id="Coils"/>
    </source>
</evidence>
<dbReference type="EMBL" id="FOHE01000005">
    <property type="protein sequence ID" value="SET08800.1"/>
    <property type="molecule type" value="Genomic_DNA"/>
</dbReference>
<reference evidence="3 4" key="1">
    <citation type="submission" date="2016-10" db="EMBL/GenBank/DDBJ databases">
        <authorList>
            <person name="de Groot N.N."/>
        </authorList>
    </citation>
    <scope>NUCLEOTIDE SEQUENCE [LARGE SCALE GENOMIC DNA]</scope>
    <source>
        <strain evidence="3 4">IBRC-M 10780</strain>
    </source>
</reference>
<dbReference type="OrthoDB" id="2437506at2"/>
<accession>A0A1I0BP10</accession>
<feature type="chain" id="PRO_5011692363" evidence="2">
    <location>
        <begin position="30"/>
        <end position="260"/>
    </location>
</feature>
<feature type="coiled-coil region" evidence="1">
    <location>
        <begin position="177"/>
        <end position="234"/>
    </location>
</feature>
<evidence type="ECO:0000313" key="3">
    <source>
        <dbReference type="EMBL" id="SET08800.1"/>
    </source>
</evidence>
<organism evidence="3 4">
    <name type="scientific">Oceanobacillus limi</name>
    <dbReference type="NCBI Taxonomy" id="930131"/>
    <lineage>
        <taxon>Bacteria</taxon>
        <taxon>Bacillati</taxon>
        <taxon>Bacillota</taxon>
        <taxon>Bacilli</taxon>
        <taxon>Bacillales</taxon>
        <taxon>Bacillaceae</taxon>
        <taxon>Oceanobacillus</taxon>
    </lineage>
</organism>
<feature type="signal peptide" evidence="2">
    <location>
        <begin position="1"/>
        <end position="29"/>
    </location>
</feature>
<dbReference type="AlphaFoldDB" id="A0A1I0BP10"/>
<proteinExistence type="predicted"/>
<evidence type="ECO:0000256" key="2">
    <source>
        <dbReference type="SAM" id="SignalP"/>
    </source>
</evidence>
<evidence type="ECO:0000313" key="4">
    <source>
        <dbReference type="Proteomes" id="UP000198618"/>
    </source>
</evidence>
<gene>
    <name evidence="3" type="ORF">SAMN05216389_105118</name>
</gene>
<dbReference type="RefSeq" id="WP_090868390.1">
    <property type="nucleotide sequence ID" value="NZ_FOHE01000005.1"/>
</dbReference>
<keyword evidence="2" id="KW-0732">Signal</keyword>
<keyword evidence="4" id="KW-1185">Reference proteome</keyword>
<sequence length="260" mass="27871">MIKLKTVKGKIIAGAVTVGVVSSVGFAFANTDAGEQLQQWYDAAFGNTVDSIEDEVTEYGEGLMPELEDEYNGMKEDATADINATRDSEITSAEDAIDAAKASHLESLGSTKEEILSGMGQQFYQDVFLPGYFEITALANEAEEFATNDLTDYTGAKGEEAVENVTDALNTARDGAVQELEDAIEAAKGAIESELANQEEITARNLKNQVDFAVRDVREAVNNLLDELVEEQQSIIADAAAELENEAIDALDEVVAGLGE</sequence>
<protein>
    <submittedName>
        <fullName evidence="3">Uncharacterized protein</fullName>
    </submittedName>
</protein>
<name>A0A1I0BP10_9BACI</name>